<dbReference type="FunFam" id="3.40.50.720:FF:000084">
    <property type="entry name" value="Short-chain dehydrogenase reductase"/>
    <property type="match status" value="1"/>
</dbReference>
<dbReference type="PANTHER" id="PTHR48107">
    <property type="entry name" value="NADPH-DEPENDENT ALDEHYDE REDUCTASE-LIKE PROTEIN, CHLOROPLASTIC-RELATED"/>
    <property type="match status" value="1"/>
</dbReference>
<dbReference type="PRINTS" id="PR00081">
    <property type="entry name" value="GDHRDH"/>
</dbReference>
<protein>
    <submittedName>
        <fullName evidence="3">3-oxoacyl-(Acyl-carrier-protein) reductase</fullName>
        <ecNumber evidence="3">1.1.1.100</ecNumber>
    </submittedName>
</protein>
<keyword evidence="3" id="KW-0614">Plasmid</keyword>
<comment type="similarity">
    <text evidence="1">Belongs to the short-chain dehydrogenases/reductases (SDR) family.</text>
</comment>
<keyword evidence="2 3" id="KW-0560">Oxidoreductase</keyword>
<evidence type="ECO:0000256" key="1">
    <source>
        <dbReference type="ARBA" id="ARBA00006484"/>
    </source>
</evidence>
<dbReference type="PANTHER" id="PTHR48107:SF16">
    <property type="entry name" value="NADPH-DEPENDENT ALDEHYDE REDUCTASE 1, CHLOROPLASTIC"/>
    <property type="match status" value="1"/>
</dbReference>
<evidence type="ECO:0000313" key="4">
    <source>
        <dbReference type="Proteomes" id="UP000000493"/>
    </source>
</evidence>
<accession>A0A7U3ZRX7</accession>
<dbReference type="InterPro" id="IPR020904">
    <property type="entry name" value="Sc_DH/Rdtase_CS"/>
</dbReference>
<organism evidence="3 4">
    <name type="scientific">Runella slithyformis (strain ATCC 29530 / DSM 19594 / LMG 11500 / NCIMB 11436 / LSU 4)</name>
    <dbReference type="NCBI Taxonomy" id="761193"/>
    <lineage>
        <taxon>Bacteria</taxon>
        <taxon>Pseudomonadati</taxon>
        <taxon>Bacteroidota</taxon>
        <taxon>Cytophagia</taxon>
        <taxon>Cytophagales</taxon>
        <taxon>Spirosomataceae</taxon>
        <taxon>Runella</taxon>
    </lineage>
</organism>
<dbReference type="InterPro" id="IPR036291">
    <property type="entry name" value="NAD(P)-bd_dom_sf"/>
</dbReference>
<dbReference type="GO" id="GO:0004316">
    <property type="term" value="F:3-oxoacyl-[acyl-carrier-protein] reductase (NADPH) activity"/>
    <property type="evidence" value="ECO:0007669"/>
    <property type="project" value="UniProtKB-EC"/>
</dbReference>
<dbReference type="PROSITE" id="PS00061">
    <property type="entry name" value="ADH_SHORT"/>
    <property type="match status" value="1"/>
</dbReference>
<proteinExistence type="inferred from homology"/>
<sequence length="282" mass="30370">MNSTTTTYSHLPGLTNRLTQKAVYIRETYKGSEKLQNKVALISGGDSGIGKAVALHFAREGADIALIYHPTEEEDAYATKELIEKEHQKCLLICGDLLDPFIPGQAVQAVMGRFGQIDILVNNAAVQRPNDDFTTLSDQQWEETFEVNVFACFRLTREALKYMKAGAAVINTASVLAYQGHGGLIDYAATKGALISFTRSLSQNLAAMGIRVNAVAPGPVLTPLVTSTLSENTLADFGKDTPLQRAGQPCEVATAYVFLASQDSSYVSGQVLHPNGGKIINT</sequence>
<geneLocation type="plasmid" evidence="3 4">
    <name>pRUNSL05</name>
</geneLocation>
<dbReference type="EMBL" id="CP002864">
    <property type="protein sequence ID" value="AEI52251.1"/>
    <property type="molecule type" value="Genomic_DNA"/>
</dbReference>
<dbReference type="KEGG" id="rsi:Runsl_5766"/>
<gene>
    <name evidence="3" type="ordered locus">Runsl_5766</name>
</gene>
<dbReference type="RefSeq" id="WP_013921791.1">
    <property type="nucleotide sequence ID" value="NC_015695.1"/>
</dbReference>
<reference evidence="4" key="1">
    <citation type="submission" date="2011-06" db="EMBL/GenBank/DDBJ databases">
        <title>The complete genome of plasmid 5 of Runella slithyformis DSM 19594.</title>
        <authorList>
            <consortium name="US DOE Joint Genome Institute (JGI-PGF)"/>
            <person name="Lucas S."/>
            <person name="Han J."/>
            <person name="Lapidus A."/>
            <person name="Bruce D."/>
            <person name="Goodwin L."/>
            <person name="Pitluck S."/>
            <person name="Peters L."/>
            <person name="Kyrpides N."/>
            <person name="Mavromatis K."/>
            <person name="Ivanova N."/>
            <person name="Ovchinnikova G."/>
            <person name="Zhang X."/>
            <person name="Misra M."/>
            <person name="Detter J.C."/>
            <person name="Tapia R."/>
            <person name="Han C."/>
            <person name="Land M."/>
            <person name="Hauser L."/>
            <person name="Markowitz V."/>
            <person name="Cheng J.-F."/>
            <person name="Hugenholtz P."/>
            <person name="Woyke T."/>
            <person name="Wu D."/>
            <person name="Tindall B."/>
            <person name="Faehrich R."/>
            <person name="Brambilla E."/>
            <person name="Klenk H.-P."/>
            <person name="Eisen J.A."/>
        </authorList>
    </citation>
    <scope>NUCLEOTIDE SEQUENCE [LARGE SCALE GENOMIC DNA]</scope>
    <source>
        <strain evidence="4">ATCC 29530 / DSM 19594 / LMG 11500 / NCIMB 11436 / LSU 4</strain>
        <plasmid evidence="4">pRUNSL05</plasmid>
    </source>
</reference>
<dbReference type="Gene3D" id="3.40.50.720">
    <property type="entry name" value="NAD(P)-binding Rossmann-like Domain"/>
    <property type="match status" value="1"/>
</dbReference>
<keyword evidence="4" id="KW-1185">Reference proteome</keyword>
<dbReference type="PRINTS" id="PR00080">
    <property type="entry name" value="SDRFAMILY"/>
</dbReference>
<evidence type="ECO:0000256" key="2">
    <source>
        <dbReference type="ARBA" id="ARBA00023002"/>
    </source>
</evidence>
<dbReference type="AlphaFoldDB" id="A0A7U3ZRX7"/>
<dbReference type="Proteomes" id="UP000000493">
    <property type="component" value="Plasmid pRUNSL05"/>
</dbReference>
<dbReference type="Pfam" id="PF13561">
    <property type="entry name" value="adh_short_C2"/>
    <property type="match status" value="1"/>
</dbReference>
<dbReference type="InterPro" id="IPR002347">
    <property type="entry name" value="SDR_fam"/>
</dbReference>
<dbReference type="SUPFAM" id="SSF51735">
    <property type="entry name" value="NAD(P)-binding Rossmann-fold domains"/>
    <property type="match status" value="1"/>
</dbReference>
<dbReference type="EC" id="1.1.1.100" evidence="3"/>
<reference evidence="3 4" key="2">
    <citation type="journal article" date="2012" name="Stand. Genomic Sci.">
        <title>Complete genome sequence of the aquatic bacterium Runella slithyformis type strain (LSU 4(T)).</title>
        <authorList>
            <person name="Copeland A."/>
            <person name="Zhang X."/>
            <person name="Misra M."/>
            <person name="Lapidus A."/>
            <person name="Nolan M."/>
            <person name="Lucas S."/>
            <person name="Deshpande S."/>
            <person name="Cheng J.F."/>
            <person name="Tapia R."/>
            <person name="Goodwin L.A."/>
            <person name="Pitluck S."/>
            <person name="Liolios K."/>
            <person name="Pagani I."/>
            <person name="Ivanova N."/>
            <person name="Mikhailova N."/>
            <person name="Pati A."/>
            <person name="Chen A."/>
            <person name="Palaniappan K."/>
            <person name="Land M."/>
            <person name="Hauser L."/>
            <person name="Pan C."/>
            <person name="Jeffries C.D."/>
            <person name="Detter J.C."/>
            <person name="Brambilla E.M."/>
            <person name="Rohde M."/>
            <person name="Djao O.D."/>
            <person name="Goker M."/>
            <person name="Sikorski J."/>
            <person name="Tindall B.J."/>
            <person name="Woyke T."/>
            <person name="Bristow J."/>
            <person name="Eisen J.A."/>
            <person name="Markowitz V."/>
            <person name="Hugenholtz P."/>
            <person name="Kyrpides N.C."/>
            <person name="Klenk H.P."/>
            <person name="Mavromatis K."/>
        </authorList>
    </citation>
    <scope>NUCLEOTIDE SEQUENCE [LARGE SCALE GENOMIC DNA]</scope>
    <source>
        <strain evidence="4">ATCC 29530 / DSM 19594 / LMG 11500 / NCIMB 11436 / LSU 4</strain>
    </source>
</reference>
<name>A0A7U3ZRX7_RUNSL</name>
<evidence type="ECO:0000313" key="3">
    <source>
        <dbReference type="EMBL" id="AEI52251.1"/>
    </source>
</evidence>